<protein>
    <recommendedName>
        <fullName evidence="2">RGS domain-containing protein</fullName>
    </recommendedName>
</protein>
<dbReference type="InterPro" id="IPR016137">
    <property type="entry name" value="RGS"/>
</dbReference>
<dbReference type="InterPro" id="IPR024066">
    <property type="entry name" value="RGS_subdom1/3"/>
</dbReference>
<dbReference type="PANTHER" id="PTHR45945">
    <property type="entry name" value="REGULATOR OF G-PROTEIN SIGNALING LOCO"/>
    <property type="match status" value="1"/>
</dbReference>
<dbReference type="Pfam" id="PF00615">
    <property type="entry name" value="RGS"/>
    <property type="match status" value="1"/>
</dbReference>
<dbReference type="InterPro" id="IPR036305">
    <property type="entry name" value="RGS_sf"/>
</dbReference>
<feature type="domain" description="RGS" evidence="2">
    <location>
        <begin position="136"/>
        <end position="255"/>
    </location>
</feature>
<dbReference type="InterPro" id="IPR046995">
    <property type="entry name" value="RGS10/12/14-like"/>
</dbReference>
<evidence type="ECO:0000256" key="1">
    <source>
        <dbReference type="ARBA" id="ARBA00022468"/>
    </source>
</evidence>
<dbReference type="Proteomes" id="UP000663889">
    <property type="component" value="Unassembled WGS sequence"/>
</dbReference>
<name>A0A814K697_9BILA</name>
<dbReference type="GO" id="GO:0005737">
    <property type="term" value="C:cytoplasm"/>
    <property type="evidence" value="ECO:0007669"/>
    <property type="project" value="TreeGrafter"/>
</dbReference>
<reference evidence="3" key="1">
    <citation type="submission" date="2021-02" db="EMBL/GenBank/DDBJ databases">
        <authorList>
            <person name="Nowell W R."/>
        </authorList>
    </citation>
    <scope>NUCLEOTIDE SEQUENCE</scope>
</reference>
<dbReference type="GO" id="GO:0005096">
    <property type="term" value="F:GTPase activator activity"/>
    <property type="evidence" value="ECO:0007669"/>
    <property type="project" value="UniProtKB-KW"/>
</dbReference>
<dbReference type="GO" id="GO:0005634">
    <property type="term" value="C:nucleus"/>
    <property type="evidence" value="ECO:0007669"/>
    <property type="project" value="TreeGrafter"/>
</dbReference>
<dbReference type="Gene3D" id="1.10.167.10">
    <property type="entry name" value="Regulator of G-protein Signalling 4, domain 2"/>
    <property type="match status" value="1"/>
</dbReference>
<dbReference type="SUPFAM" id="SSF48097">
    <property type="entry name" value="Regulator of G-protein signaling, RGS"/>
    <property type="match status" value="1"/>
</dbReference>
<dbReference type="Gene3D" id="1.10.196.10">
    <property type="match status" value="1"/>
</dbReference>
<dbReference type="GO" id="GO:0005886">
    <property type="term" value="C:plasma membrane"/>
    <property type="evidence" value="ECO:0007669"/>
    <property type="project" value="TreeGrafter"/>
</dbReference>
<dbReference type="PANTHER" id="PTHR45945:SF3">
    <property type="entry name" value="REGULATOR OF G-PROTEIN SIGNALING LOCO"/>
    <property type="match status" value="1"/>
</dbReference>
<dbReference type="FunFam" id="1.10.167.10:FF:000001">
    <property type="entry name" value="Putative regulator of g-protein signaling 12"/>
    <property type="match status" value="1"/>
</dbReference>
<dbReference type="GO" id="GO:0008277">
    <property type="term" value="P:regulation of G protein-coupled receptor signaling pathway"/>
    <property type="evidence" value="ECO:0007669"/>
    <property type="project" value="TreeGrafter"/>
</dbReference>
<dbReference type="InterPro" id="IPR044926">
    <property type="entry name" value="RGS_subdomain_2"/>
</dbReference>
<sequence>MSSYHLNTSFNSLTITSKSSISTTTISTSHCLLDVDSHRLSISSAQNINVSGVSNHQRRTSIVNHHQRRNSQLRKASFTTSTLSLAVTDEEAGDLSGARLSISNSLTSVHKQCEQDDSEATNKLLEIGRVASWAVGFEKLLNDDAGLHVFTEFLKKEFSQENIQFWIACEKFKKLSDPEEIRHHANLIWSTYLHDTDDGSCPINIDSRTRQECQQSLLNKPHAHIFEKAQSQIFQLMKYDSYSRFLKSNMYKDCIMSEMEGKSIPFIKQQQQQQQQQTSSNYDERTKTLDSFAKLKDDEKKDKKRSPLLPWTKAFIKWKRLSATPETIKRDTPSSLSNLHHQTANANIYHWFFTHINDKILQFDYSPLDNIEGDLDLSQILNNDIEHENLNINHFEDFMELNLDEVRQNEVTMSSSATIWLITVGWSDASLVDFLVRSSCSLTTKLDIYHWFFTHINDKILQFDYSPLDNIEGDLDLSQILNNDIEHENLNINHFEDFMELNLDEIELFMCENGRAHGMVVTVDKAKQQNYQIINLDNDPTSIVWKVTYNPRFLNCISHKNLPNLYDLQRTTRSNYLWQIHTKQEHEVYQYIFKNLNLFHIDTLPDLMNKTQDDLIKLVELPLEQTDYQIISEMISLQCCHRNDQHEHHHSEQQVFVILVEPALNLLDIIDI</sequence>
<evidence type="ECO:0000259" key="2">
    <source>
        <dbReference type="PROSITE" id="PS50132"/>
    </source>
</evidence>
<comment type="caution">
    <text evidence="3">The sequence shown here is derived from an EMBL/GenBank/DDBJ whole genome shotgun (WGS) entry which is preliminary data.</text>
</comment>
<accession>A0A814K697</accession>
<evidence type="ECO:0000313" key="3">
    <source>
        <dbReference type="EMBL" id="CAF1048255.1"/>
    </source>
</evidence>
<dbReference type="PROSITE" id="PS50132">
    <property type="entry name" value="RGS"/>
    <property type="match status" value="1"/>
</dbReference>
<dbReference type="SMART" id="SM00315">
    <property type="entry name" value="RGS"/>
    <property type="match status" value="1"/>
</dbReference>
<keyword evidence="1" id="KW-0343">GTPase activation</keyword>
<dbReference type="AlphaFoldDB" id="A0A814K697"/>
<dbReference type="EMBL" id="CAJNOU010000617">
    <property type="protein sequence ID" value="CAF1048255.1"/>
    <property type="molecule type" value="Genomic_DNA"/>
</dbReference>
<organism evidence="3 4">
    <name type="scientific">Rotaria sordida</name>
    <dbReference type="NCBI Taxonomy" id="392033"/>
    <lineage>
        <taxon>Eukaryota</taxon>
        <taxon>Metazoa</taxon>
        <taxon>Spiralia</taxon>
        <taxon>Gnathifera</taxon>
        <taxon>Rotifera</taxon>
        <taxon>Eurotatoria</taxon>
        <taxon>Bdelloidea</taxon>
        <taxon>Philodinida</taxon>
        <taxon>Philodinidae</taxon>
        <taxon>Rotaria</taxon>
    </lineage>
</organism>
<proteinExistence type="predicted"/>
<dbReference type="PRINTS" id="PR01301">
    <property type="entry name" value="RGSPROTEIN"/>
</dbReference>
<gene>
    <name evidence="3" type="ORF">SEV965_LOCUS13199</name>
</gene>
<evidence type="ECO:0000313" key="4">
    <source>
        <dbReference type="Proteomes" id="UP000663889"/>
    </source>
</evidence>